<keyword evidence="2" id="KW-1185">Reference proteome</keyword>
<sequence>MKCNGRSCRKPPPRARPQTIVSVAARPFGGQLSWSLRAWLHDWDYPGFVLTPVTAMNEVIWCCHVHPG</sequence>
<dbReference type="Proteomes" id="UP000024635">
    <property type="component" value="Unassembled WGS sequence"/>
</dbReference>
<evidence type="ECO:0000313" key="2">
    <source>
        <dbReference type="Proteomes" id="UP000024635"/>
    </source>
</evidence>
<proteinExistence type="predicted"/>
<protein>
    <submittedName>
        <fullName evidence="1">Uncharacterized protein</fullName>
    </submittedName>
</protein>
<evidence type="ECO:0000313" key="1">
    <source>
        <dbReference type="EMBL" id="EYC16349.1"/>
    </source>
</evidence>
<dbReference type="EMBL" id="JARK01001370">
    <property type="protein sequence ID" value="EYC16349.1"/>
    <property type="molecule type" value="Genomic_DNA"/>
</dbReference>
<gene>
    <name evidence="1" type="primary">Acey_s0034.g2948</name>
    <name evidence="1" type="ORF">Y032_0034g2948</name>
</gene>
<name>A0A016ULS4_9BILA</name>
<accession>A0A016ULS4</accession>
<comment type="caution">
    <text evidence="1">The sequence shown here is derived from an EMBL/GenBank/DDBJ whole genome shotgun (WGS) entry which is preliminary data.</text>
</comment>
<organism evidence="1 2">
    <name type="scientific">Ancylostoma ceylanicum</name>
    <dbReference type="NCBI Taxonomy" id="53326"/>
    <lineage>
        <taxon>Eukaryota</taxon>
        <taxon>Metazoa</taxon>
        <taxon>Ecdysozoa</taxon>
        <taxon>Nematoda</taxon>
        <taxon>Chromadorea</taxon>
        <taxon>Rhabditida</taxon>
        <taxon>Rhabditina</taxon>
        <taxon>Rhabditomorpha</taxon>
        <taxon>Strongyloidea</taxon>
        <taxon>Ancylostomatidae</taxon>
        <taxon>Ancylostomatinae</taxon>
        <taxon>Ancylostoma</taxon>
    </lineage>
</organism>
<reference evidence="2" key="1">
    <citation type="journal article" date="2015" name="Nat. Genet.">
        <title>The genome and transcriptome of the zoonotic hookworm Ancylostoma ceylanicum identify infection-specific gene families.</title>
        <authorList>
            <person name="Schwarz E.M."/>
            <person name="Hu Y."/>
            <person name="Antoshechkin I."/>
            <person name="Miller M.M."/>
            <person name="Sternberg P.W."/>
            <person name="Aroian R.V."/>
        </authorList>
    </citation>
    <scope>NUCLEOTIDE SEQUENCE</scope>
    <source>
        <strain evidence="2">HY135</strain>
    </source>
</reference>
<dbReference type="AlphaFoldDB" id="A0A016ULS4"/>